<dbReference type="STRING" id="756272.Plabr_1564"/>
<feature type="transmembrane region" description="Helical" evidence="8">
    <location>
        <begin position="75"/>
        <end position="98"/>
    </location>
</feature>
<evidence type="ECO:0000256" key="7">
    <source>
        <dbReference type="ARBA" id="ARBA00023136"/>
    </source>
</evidence>
<accession>F0SRQ2</accession>
<evidence type="ECO:0000256" key="8">
    <source>
        <dbReference type="SAM" id="Phobius"/>
    </source>
</evidence>
<feature type="transmembrane region" description="Helical" evidence="8">
    <location>
        <begin position="23"/>
        <end position="40"/>
    </location>
</feature>
<keyword evidence="5 8" id="KW-0812">Transmembrane</keyword>
<dbReference type="KEGG" id="pbs:Plabr_1564"/>
<keyword evidence="4" id="KW-1003">Cell membrane</keyword>
<keyword evidence="6 8" id="KW-1133">Transmembrane helix</keyword>
<dbReference type="InterPro" id="IPR002549">
    <property type="entry name" value="AI-2E-like"/>
</dbReference>
<dbReference type="HOGENOM" id="CLU_031275_8_1_0"/>
<reference evidence="10" key="1">
    <citation type="submission" date="2011-02" db="EMBL/GenBank/DDBJ databases">
        <title>The complete genome of Planctomyces brasiliensis DSM 5305.</title>
        <authorList>
            <person name="Lucas S."/>
            <person name="Copeland A."/>
            <person name="Lapidus A."/>
            <person name="Bruce D."/>
            <person name="Goodwin L."/>
            <person name="Pitluck S."/>
            <person name="Kyrpides N."/>
            <person name="Mavromatis K."/>
            <person name="Pagani I."/>
            <person name="Ivanova N."/>
            <person name="Ovchinnikova G."/>
            <person name="Lu M."/>
            <person name="Detter J.C."/>
            <person name="Han C."/>
            <person name="Land M."/>
            <person name="Hauser L."/>
            <person name="Markowitz V."/>
            <person name="Cheng J.-F."/>
            <person name="Hugenholtz P."/>
            <person name="Woyke T."/>
            <person name="Wu D."/>
            <person name="Tindall B."/>
            <person name="Pomrenke H.G."/>
            <person name="Brambilla E."/>
            <person name="Klenk H.-P."/>
            <person name="Eisen J.A."/>
        </authorList>
    </citation>
    <scope>NUCLEOTIDE SEQUENCE [LARGE SCALE GENOMIC DNA]</scope>
    <source>
        <strain evidence="10">ATCC 49424 / DSM 5305 / JCM 21570 / NBRC 103401 / IFAM 1448</strain>
    </source>
</reference>
<keyword evidence="10" id="KW-1185">Reference proteome</keyword>
<evidence type="ECO:0000256" key="5">
    <source>
        <dbReference type="ARBA" id="ARBA00022692"/>
    </source>
</evidence>
<evidence type="ECO:0008006" key="11">
    <source>
        <dbReference type="Google" id="ProtNLM"/>
    </source>
</evidence>
<feature type="transmembrane region" description="Helical" evidence="8">
    <location>
        <begin position="157"/>
        <end position="184"/>
    </location>
</feature>
<evidence type="ECO:0000313" key="9">
    <source>
        <dbReference type="EMBL" id="ADY59175.1"/>
    </source>
</evidence>
<feature type="transmembrane region" description="Helical" evidence="8">
    <location>
        <begin position="254"/>
        <end position="275"/>
    </location>
</feature>
<evidence type="ECO:0000256" key="4">
    <source>
        <dbReference type="ARBA" id="ARBA00022475"/>
    </source>
</evidence>
<dbReference type="EMBL" id="CP002546">
    <property type="protein sequence ID" value="ADY59175.1"/>
    <property type="molecule type" value="Genomic_DNA"/>
</dbReference>
<dbReference type="eggNOG" id="COG0628">
    <property type="taxonomic scope" value="Bacteria"/>
</dbReference>
<name>F0SRQ2_RUBBR</name>
<evidence type="ECO:0000313" key="10">
    <source>
        <dbReference type="Proteomes" id="UP000006860"/>
    </source>
</evidence>
<feature type="transmembrane region" description="Helical" evidence="8">
    <location>
        <begin position="325"/>
        <end position="346"/>
    </location>
</feature>
<feature type="transmembrane region" description="Helical" evidence="8">
    <location>
        <begin position="224"/>
        <end position="248"/>
    </location>
</feature>
<evidence type="ECO:0000256" key="2">
    <source>
        <dbReference type="ARBA" id="ARBA00009773"/>
    </source>
</evidence>
<dbReference type="RefSeq" id="WP_013627903.1">
    <property type="nucleotide sequence ID" value="NC_015174.1"/>
</dbReference>
<dbReference type="PANTHER" id="PTHR21716:SF53">
    <property type="entry name" value="PERMEASE PERM-RELATED"/>
    <property type="match status" value="1"/>
</dbReference>
<gene>
    <name evidence="9" type="ordered locus">Plabr_1564</name>
</gene>
<organism evidence="9 10">
    <name type="scientific">Rubinisphaera brasiliensis (strain ATCC 49424 / DSM 5305 / JCM 21570 / IAM 15109 / NBRC 103401 / IFAM 1448)</name>
    <name type="common">Planctomyces brasiliensis</name>
    <dbReference type="NCBI Taxonomy" id="756272"/>
    <lineage>
        <taxon>Bacteria</taxon>
        <taxon>Pseudomonadati</taxon>
        <taxon>Planctomycetota</taxon>
        <taxon>Planctomycetia</taxon>
        <taxon>Planctomycetales</taxon>
        <taxon>Planctomycetaceae</taxon>
        <taxon>Rubinisphaera</taxon>
    </lineage>
</organism>
<keyword evidence="3" id="KW-0813">Transport</keyword>
<sequence>MNEPSTSNWDDKHLWQIAFIRDLFWFGLIFAFLWCCIYLRDVLLPVLVGFGLAYALDPALELFNRRWNVPRYVSLAILYVLIVLVVVGVGFFLGPIFVEEAEQFAEKLPDQIDQLKQTFVSSEPLGGTLQKAKESLEQSKGSLASSATQKLGDGFGWLARVVGVTGYVLFCLLTIPIFLFYFGWQFAETKDLLKSFIPSRYRESTLDMLSKMDKVVGQYIRGRIICSLFQIVFYSAGWALVGVPYALVLGTVTGILGTIPWAAGLGWPVAMLLAYLDIVQGGGGESVLLWAFFWPSVVYFTVQILENYVLEPWIQSSQTSLGPITIIVAILIGGSVAGFFGLLLAVPIAGSGKILFQEVIFPRLENWANHEE</sequence>
<evidence type="ECO:0000256" key="1">
    <source>
        <dbReference type="ARBA" id="ARBA00004651"/>
    </source>
</evidence>
<dbReference type="AlphaFoldDB" id="F0SRQ2"/>
<comment type="similarity">
    <text evidence="2">Belongs to the autoinducer-2 exporter (AI-2E) (TC 2.A.86) family.</text>
</comment>
<dbReference type="OrthoDB" id="290068at2"/>
<protein>
    <recommendedName>
        <fullName evidence="11">Permease</fullName>
    </recommendedName>
</protein>
<comment type="subcellular location">
    <subcellularLocation>
        <location evidence="1">Cell membrane</location>
        <topology evidence="1">Multi-pass membrane protein</topology>
    </subcellularLocation>
</comment>
<dbReference type="Proteomes" id="UP000006860">
    <property type="component" value="Chromosome"/>
</dbReference>
<evidence type="ECO:0000256" key="6">
    <source>
        <dbReference type="ARBA" id="ARBA00022989"/>
    </source>
</evidence>
<evidence type="ECO:0000256" key="3">
    <source>
        <dbReference type="ARBA" id="ARBA00022448"/>
    </source>
</evidence>
<dbReference type="GO" id="GO:0055085">
    <property type="term" value="P:transmembrane transport"/>
    <property type="evidence" value="ECO:0007669"/>
    <property type="project" value="TreeGrafter"/>
</dbReference>
<proteinExistence type="inferred from homology"/>
<keyword evidence="7 8" id="KW-0472">Membrane</keyword>
<dbReference type="PANTHER" id="PTHR21716">
    <property type="entry name" value="TRANSMEMBRANE PROTEIN"/>
    <property type="match status" value="1"/>
</dbReference>
<dbReference type="GO" id="GO:0005886">
    <property type="term" value="C:plasma membrane"/>
    <property type="evidence" value="ECO:0007669"/>
    <property type="project" value="UniProtKB-SubCell"/>
</dbReference>
<dbReference type="Pfam" id="PF01594">
    <property type="entry name" value="AI-2E_transport"/>
    <property type="match status" value="1"/>
</dbReference>
<feature type="transmembrane region" description="Helical" evidence="8">
    <location>
        <begin position="287"/>
        <end position="305"/>
    </location>
</feature>